<evidence type="ECO:0000259" key="9">
    <source>
        <dbReference type="SMART" id="SM01367"/>
    </source>
</evidence>
<comment type="similarity">
    <text evidence="2">Belongs to the retinoblastoma protein (RB) family.</text>
</comment>
<feature type="compositionally biased region" description="Low complexity" evidence="8">
    <location>
        <begin position="1026"/>
        <end position="1038"/>
    </location>
</feature>
<evidence type="ECO:0000313" key="11">
    <source>
        <dbReference type="EMBL" id="JAG94711.1"/>
    </source>
</evidence>
<feature type="domain" description="Retinoblastoma-associated protein A-box" evidence="10">
    <location>
        <begin position="422"/>
        <end position="622"/>
    </location>
</feature>
<dbReference type="InterPro" id="IPR028309">
    <property type="entry name" value="RB_fam"/>
</dbReference>
<dbReference type="FunFam" id="1.10.472.140:FF:000003">
    <property type="entry name" value="Retinoblastoma-related protein 1"/>
    <property type="match status" value="1"/>
</dbReference>
<dbReference type="GO" id="GO:0006357">
    <property type="term" value="P:regulation of transcription by RNA polymerase II"/>
    <property type="evidence" value="ECO:0007669"/>
    <property type="project" value="InterPro"/>
</dbReference>
<evidence type="ECO:0008006" key="12">
    <source>
        <dbReference type="Google" id="ProtNLM"/>
    </source>
</evidence>
<dbReference type="Pfam" id="PF11934">
    <property type="entry name" value="DUF3452"/>
    <property type="match status" value="1"/>
</dbReference>
<dbReference type="SMART" id="SM01368">
    <property type="entry name" value="RB_A"/>
    <property type="match status" value="1"/>
</dbReference>
<dbReference type="GO" id="GO:0032875">
    <property type="term" value="P:regulation of DNA endoreduplication"/>
    <property type="evidence" value="ECO:0007669"/>
    <property type="project" value="UniProtKB-ARBA"/>
</dbReference>
<evidence type="ECO:0000256" key="8">
    <source>
        <dbReference type="SAM" id="MobiDB-lite"/>
    </source>
</evidence>
<feature type="region of interest" description="Disordered" evidence="8">
    <location>
        <begin position="1026"/>
        <end position="1046"/>
    </location>
</feature>
<evidence type="ECO:0000256" key="3">
    <source>
        <dbReference type="ARBA" id="ARBA00022491"/>
    </source>
</evidence>
<dbReference type="InterPro" id="IPR002719">
    <property type="entry name" value="RB_B"/>
</dbReference>
<dbReference type="EMBL" id="GCKF01042670">
    <property type="protein sequence ID" value="JAG94711.1"/>
    <property type="molecule type" value="Transcribed_RNA"/>
</dbReference>
<dbReference type="Gene3D" id="1.10.472.140">
    <property type="match status" value="1"/>
</dbReference>
<feature type="region of interest" description="Disordered" evidence="8">
    <location>
        <begin position="377"/>
        <end position="426"/>
    </location>
</feature>
<organism evidence="11">
    <name type="scientific">Araucaria cunninghamii</name>
    <name type="common">Hoop pine</name>
    <name type="synonym">Moreton Bay pine</name>
    <dbReference type="NCBI Taxonomy" id="56994"/>
    <lineage>
        <taxon>Eukaryota</taxon>
        <taxon>Viridiplantae</taxon>
        <taxon>Streptophyta</taxon>
        <taxon>Embryophyta</taxon>
        <taxon>Tracheophyta</taxon>
        <taxon>Spermatophyta</taxon>
        <taxon>Pinopsida</taxon>
        <taxon>Pinidae</taxon>
        <taxon>Conifers II</taxon>
        <taxon>Araucariales</taxon>
        <taxon>Araucariaceae</taxon>
        <taxon>Araucaria</taxon>
    </lineage>
</organism>
<sequence>MSPGSMIMEDIKPSTRLNPSSPEEDGMEARLRGFCQSGLSLEEETTEQALRLLRETKDVLMANMKSLGNGIAEENERFWFSCILYSVKRLKGGNTVVRGNQEHNDTGFTLSQILRVAKLNILDFFKEMPQFFLKAGPILNELYGSDWEKRLQIKELQANFVHLTVLYKYYKRVYQDFFLSRDNTQDAEGGSESISNYLRFGWMLFLALRIHVFSRFKDLVTCTNGLVSILAILILHVPVQYRTFSLNDSTRFVRKCGKGVDLISTLCNIYHPSEDDLVKTIEKANTLIVDILKKKPLPAVECKAEELKDIDTDGLTYFQDLVEECSIISSIRVLEKDYEDAIHDRGELDERMFVNEEDCLFSSVTVSGGACNMSGAKRKYDGISSPTKTITSPSSPPGSPPLTSPVKGSSTPSSTKMPPPSTPVSTTMTTAKWLRTVIAPLSPKPSSELAHFLLSCDKDITYDVLRRAQVILEAIFPSSAPYICVAGSLQSAALTDSIWAEQRRLEALKLYYRVLAAMCRAESQRLHTNNLTSLLTNERFHRCMLACSAELVLATHKTVAMMFPAVLERAGITAFDLSKVIESFVRHEETLPRELKRHLNSLEERLLESMAWEKGSSIYNSLVVAKPGLSAVINQLGLLAEPMPSLDNIAMHHNLNSGSLHLSTIPHKSEAASDNNSAVPTSPQRLATLSVVSTETTVGVSTENNCFVSPVKDRSSSFSTFSIKSRLPPPLQSAFASPSRPCSAGGGETCAEAGINVFFQKVLKLAAIRIKGLSERLKQSIQVMEQVHRLVKCALYQQTSLFFNRHIDQIILCSYYGISKVSGLGLAFREIVAQYKKQPQCKPQVFRNVFIDRSLTSHPGKSGQDTVDIIGFYNEVFVHTMKPFLVQFAPNAAPGNHNQGSEDKEKNQGPSPGSPGPSPFPSLPDMSPKKVCPTHNVYVSPLRTSKMETLASSHSKGSMYACVGESTQLYQSPSKDLTAINNRLNSRRVSGRLNFDDAGLVSDSLVAGSLYPSQTTVHLSSDSVLSQSQSLSWTSASPLKRRQTER</sequence>
<dbReference type="InterPro" id="IPR024599">
    <property type="entry name" value="RB_N"/>
</dbReference>
<evidence type="ECO:0000256" key="2">
    <source>
        <dbReference type="ARBA" id="ARBA00009475"/>
    </source>
</evidence>
<feature type="domain" description="Retinoblastoma-associated protein N-terminal" evidence="9">
    <location>
        <begin position="91"/>
        <end position="236"/>
    </location>
</feature>
<keyword evidence="7" id="KW-0131">Cell cycle</keyword>
<evidence type="ECO:0000256" key="7">
    <source>
        <dbReference type="ARBA" id="ARBA00023306"/>
    </source>
</evidence>
<dbReference type="GO" id="GO:0000977">
    <property type="term" value="F:RNA polymerase II transcription regulatory region sequence-specific DNA binding"/>
    <property type="evidence" value="ECO:0007669"/>
    <property type="project" value="TreeGrafter"/>
</dbReference>
<protein>
    <recommendedName>
        <fullName evidence="12">Retinoblastoma-related protein</fullName>
    </recommendedName>
</protein>
<evidence type="ECO:0000259" key="10">
    <source>
        <dbReference type="SMART" id="SM01368"/>
    </source>
</evidence>
<dbReference type="SMART" id="SM01367">
    <property type="entry name" value="DUF3452"/>
    <property type="match status" value="1"/>
</dbReference>
<comment type="subcellular location">
    <subcellularLocation>
        <location evidence="1">Nucleus</location>
    </subcellularLocation>
</comment>
<feature type="compositionally biased region" description="Pro residues" evidence="8">
    <location>
        <begin position="394"/>
        <end position="403"/>
    </location>
</feature>
<dbReference type="FunFam" id="1.10.472.10:FF:000030">
    <property type="entry name" value="Retinoblastoma-related protein 1"/>
    <property type="match status" value="1"/>
</dbReference>
<evidence type="ECO:0000256" key="5">
    <source>
        <dbReference type="ARBA" id="ARBA00023163"/>
    </source>
</evidence>
<feature type="region of interest" description="Disordered" evidence="8">
    <location>
        <begin position="1"/>
        <end position="27"/>
    </location>
</feature>
<dbReference type="Pfam" id="PF01858">
    <property type="entry name" value="RB_A"/>
    <property type="match status" value="1"/>
</dbReference>
<evidence type="ECO:0000256" key="4">
    <source>
        <dbReference type="ARBA" id="ARBA00023015"/>
    </source>
</evidence>
<dbReference type="FunFam" id="1.10.472.10:FF:000067">
    <property type="entry name" value="Retinoblastoma-related protein 1"/>
    <property type="match status" value="1"/>
</dbReference>
<dbReference type="GO" id="GO:2000134">
    <property type="term" value="P:negative regulation of G1/S transition of mitotic cell cycle"/>
    <property type="evidence" value="ECO:0007669"/>
    <property type="project" value="TreeGrafter"/>
</dbReference>
<dbReference type="SUPFAM" id="SSF47954">
    <property type="entry name" value="Cyclin-like"/>
    <property type="match status" value="2"/>
</dbReference>
<dbReference type="GO" id="GO:0030154">
    <property type="term" value="P:cell differentiation"/>
    <property type="evidence" value="ECO:0007669"/>
    <property type="project" value="TreeGrafter"/>
</dbReference>
<reference evidence="11" key="1">
    <citation type="submission" date="2015-03" db="EMBL/GenBank/DDBJ databases">
        <title>A transcriptome of Araucaria cunninghamii, an australian fine timber species.</title>
        <authorList>
            <person name="Jing Yi C.J.Y."/>
            <person name="Yin San L.Y.S."/>
            <person name="Abdul Karim S.S."/>
            <person name="Wan Azmi N.N."/>
            <person name="Hercus R.R."/>
            <person name="Croft L.L."/>
        </authorList>
    </citation>
    <scope>NUCLEOTIDE SEQUENCE</scope>
    <source>
        <strain evidence="11">MI0301</strain>
        <tissue evidence="11">Leaf</tissue>
    </source>
</reference>
<proteinExistence type="inferred from homology"/>
<dbReference type="GO" id="GO:0000785">
    <property type="term" value="C:chromatin"/>
    <property type="evidence" value="ECO:0007669"/>
    <property type="project" value="TreeGrafter"/>
</dbReference>
<feature type="region of interest" description="Disordered" evidence="8">
    <location>
        <begin position="891"/>
        <end position="927"/>
    </location>
</feature>
<dbReference type="Gene3D" id="1.10.472.10">
    <property type="entry name" value="Cyclin-like"/>
    <property type="match status" value="2"/>
</dbReference>
<feature type="compositionally biased region" description="Pro residues" evidence="8">
    <location>
        <begin position="912"/>
        <end position="922"/>
    </location>
</feature>
<dbReference type="PANTHER" id="PTHR13742">
    <property type="entry name" value="RETINOBLASTOMA-ASSOCIATED PROTEIN RB -RELATED"/>
    <property type="match status" value="1"/>
</dbReference>
<dbReference type="PANTHER" id="PTHR13742:SF17">
    <property type="entry name" value="RE32990P-RELATED"/>
    <property type="match status" value="1"/>
</dbReference>
<dbReference type="InterPro" id="IPR036915">
    <property type="entry name" value="Cyclin-like_sf"/>
</dbReference>
<dbReference type="GO" id="GO:0005667">
    <property type="term" value="C:transcription regulator complex"/>
    <property type="evidence" value="ECO:0007669"/>
    <property type="project" value="TreeGrafter"/>
</dbReference>
<dbReference type="AlphaFoldDB" id="A0A0D6QW81"/>
<keyword evidence="6" id="KW-0539">Nucleus</keyword>
<evidence type="ECO:0000256" key="6">
    <source>
        <dbReference type="ARBA" id="ARBA00023242"/>
    </source>
</evidence>
<evidence type="ECO:0000256" key="1">
    <source>
        <dbReference type="ARBA" id="ARBA00004123"/>
    </source>
</evidence>
<accession>A0A0D6QW81</accession>
<feature type="compositionally biased region" description="Low complexity" evidence="8">
    <location>
        <begin position="384"/>
        <end position="393"/>
    </location>
</feature>
<dbReference type="InterPro" id="IPR002720">
    <property type="entry name" value="RB_A"/>
</dbReference>
<keyword evidence="4" id="KW-0805">Transcription regulation</keyword>
<name>A0A0D6QW81_ARACU</name>
<dbReference type="GO" id="GO:0005634">
    <property type="term" value="C:nucleus"/>
    <property type="evidence" value="ECO:0007669"/>
    <property type="project" value="UniProtKB-SubCell"/>
</dbReference>
<keyword evidence="5" id="KW-0804">Transcription</keyword>
<dbReference type="Pfam" id="PF01857">
    <property type="entry name" value="RB_B"/>
    <property type="match status" value="1"/>
</dbReference>
<keyword evidence="3" id="KW-0678">Repressor</keyword>